<dbReference type="Proteomes" id="UP000248882">
    <property type="component" value="Unassembled WGS sequence"/>
</dbReference>
<proteinExistence type="predicted"/>
<gene>
    <name evidence="1" type="ORF">LV85_03457</name>
</gene>
<evidence type="ECO:0000313" key="2">
    <source>
        <dbReference type="Proteomes" id="UP000248882"/>
    </source>
</evidence>
<dbReference type="RefSeq" id="WP_111321697.1">
    <property type="nucleotide sequence ID" value="NZ_QKZT01000018.1"/>
</dbReference>
<comment type="caution">
    <text evidence="1">The sequence shown here is derived from an EMBL/GenBank/DDBJ whole genome shotgun (WGS) entry which is preliminary data.</text>
</comment>
<organism evidence="1 2">
    <name type="scientific">Algoriphagus chordae</name>
    <dbReference type="NCBI Taxonomy" id="237019"/>
    <lineage>
        <taxon>Bacteria</taxon>
        <taxon>Pseudomonadati</taxon>
        <taxon>Bacteroidota</taxon>
        <taxon>Cytophagia</taxon>
        <taxon>Cytophagales</taxon>
        <taxon>Cyclobacteriaceae</taxon>
        <taxon>Algoriphagus</taxon>
    </lineage>
</organism>
<keyword evidence="2" id="KW-1185">Reference proteome</keyword>
<name>A0A2W7QJX0_9BACT</name>
<sequence>MMLVIASCVSEEEPVETPISDAQQAVADAKAWFGPQEEFGVPVSAGANARVRNQIKKIHWNKAIVHEEGRVIEVEITYNVFSVPIRSAKTINDIKRKQKDAFFRLILERRDDGGFDKFILKYFPEGSSSNQKKLQVNNYTIWSKDFSGDIQMISWDEELSTGWFVQNGEKVYTYFPKNESGKKSRSNANAALNCTPILEEVCFSPNYAIGIVK</sequence>
<dbReference type="OrthoDB" id="6400617at2"/>
<protein>
    <submittedName>
        <fullName evidence="1">Uncharacterized protein</fullName>
    </submittedName>
</protein>
<evidence type="ECO:0000313" key="1">
    <source>
        <dbReference type="EMBL" id="PZX48643.1"/>
    </source>
</evidence>
<dbReference type="AlphaFoldDB" id="A0A2W7QJX0"/>
<accession>A0A2W7QJX0</accession>
<reference evidence="1 2" key="1">
    <citation type="submission" date="2018-06" db="EMBL/GenBank/DDBJ databases">
        <title>Genomic Encyclopedia of Archaeal and Bacterial Type Strains, Phase II (KMG-II): from individual species to whole genera.</title>
        <authorList>
            <person name="Goeker M."/>
        </authorList>
    </citation>
    <scope>NUCLEOTIDE SEQUENCE [LARGE SCALE GENOMIC DNA]</scope>
    <source>
        <strain evidence="1 2">DSM 19830</strain>
    </source>
</reference>
<dbReference type="EMBL" id="QKZT01000018">
    <property type="protein sequence ID" value="PZX48643.1"/>
    <property type="molecule type" value="Genomic_DNA"/>
</dbReference>